<proteinExistence type="predicted"/>
<accession>C5KAH5</accession>
<dbReference type="RefSeq" id="XP_002786715.1">
    <property type="nucleotide sequence ID" value="XM_002786669.1"/>
</dbReference>
<name>C5KAH5_PERM5</name>
<dbReference type="GeneID" id="9049527"/>
<reference evidence="2 3" key="1">
    <citation type="submission" date="2008-07" db="EMBL/GenBank/DDBJ databases">
        <authorList>
            <person name="El-Sayed N."/>
            <person name="Caler E."/>
            <person name="Inman J."/>
            <person name="Amedeo P."/>
            <person name="Hass B."/>
            <person name="Wortman J."/>
        </authorList>
    </citation>
    <scope>NUCLEOTIDE SEQUENCE [LARGE SCALE GENOMIC DNA]</scope>
    <source>
        <strain evidence="3">ATCC 50983 / TXsc</strain>
    </source>
</reference>
<keyword evidence="1" id="KW-0472">Membrane</keyword>
<sequence>MAKSFEHPILELLLATAAPLLLDALWGILLSGGEADRMIDSMRGSSSHGKASQQGMATEYGRNIVQYGNAGYWLHICYFTGLSNMILQGGFKAAATLEATINGDLAFLGNAIFWREPLFWTVAMLPLAASFVFLMIPPIPRSTPPPDVCVWKSMKFIVAEKLFRRLAPSVIVNGMIYL</sequence>
<keyword evidence="3" id="KW-1185">Reference proteome</keyword>
<feature type="transmembrane region" description="Helical" evidence="1">
    <location>
        <begin position="12"/>
        <end position="32"/>
    </location>
</feature>
<dbReference type="Proteomes" id="UP000007800">
    <property type="component" value="Unassembled WGS sequence"/>
</dbReference>
<keyword evidence="1" id="KW-1133">Transmembrane helix</keyword>
<feature type="transmembrane region" description="Helical" evidence="1">
    <location>
        <begin position="118"/>
        <end position="136"/>
    </location>
</feature>
<dbReference type="EMBL" id="GG671784">
    <property type="protein sequence ID" value="EER18511.1"/>
    <property type="molecule type" value="Genomic_DNA"/>
</dbReference>
<gene>
    <name evidence="2" type="ORF">Pmar_PMAR004373</name>
</gene>
<evidence type="ECO:0000313" key="3">
    <source>
        <dbReference type="Proteomes" id="UP000007800"/>
    </source>
</evidence>
<dbReference type="InParanoid" id="C5KAH5"/>
<dbReference type="AlphaFoldDB" id="C5KAH5"/>
<organism evidence="3">
    <name type="scientific">Perkinsus marinus (strain ATCC 50983 / TXsc)</name>
    <dbReference type="NCBI Taxonomy" id="423536"/>
    <lineage>
        <taxon>Eukaryota</taxon>
        <taxon>Sar</taxon>
        <taxon>Alveolata</taxon>
        <taxon>Perkinsozoa</taxon>
        <taxon>Perkinsea</taxon>
        <taxon>Perkinsida</taxon>
        <taxon>Perkinsidae</taxon>
        <taxon>Perkinsus</taxon>
    </lineage>
</organism>
<evidence type="ECO:0000256" key="1">
    <source>
        <dbReference type="SAM" id="Phobius"/>
    </source>
</evidence>
<protein>
    <submittedName>
        <fullName evidence="2">Uncharacterized protein</fullName>
    </submittedName>
</protein>
<evidence type="ECO:0000313" key="2">
    <source>
        <dbReference type="EMBL" id="EER18511.1"/>
    </source>
</evidence>
<keyword evidence="1" id="KW-0812">Transmembrane</keyword>